<dbReference type="EMBL" id="LT607410">
    <property type="protein sequence ID" value="SCF36181.1"/>
    <property type="molecule type" value="Genomic_DNA"/>
</dbReference>
<evidence type="ECO:0000313" key="1">
    <source>
        <dbReference type="EMBL" id="SCF36181.1"/>
    </source>
</evidence>
<dbReference type="Proteomes" id="UP000198228">
    <property type="component" value="Chromosome I"/>
</dbReference>
<organism evidence="1 2">
    <name type="scientific">Micromonospora purpureochromogenes</name>
    <dbReference type="NCBI Taxonomy" id="47872"/>
    <lineage>
        <taxon>Bacteria</taxon>
        <taxon>Bacillati</taxon>
        <taxon>Actinomycetota</taxon>
        <taxon>Actinomycetes</taxon>
        <taxon>Micromonosporales</taxon>
        <taxon>Micromonosporaceae</taxon>
        <taxon>Micromonospora</taxon>
    </lineage>
</organism>
<gene>
    <name evidence="1" type="ORF">GA0074696_4855</name>
</gene>
<evidence type="ECO:0000313" key="2">
    <source>
        <dbReference type="Proteomes" id="UP000198228"/>
    </source>
</evidence>
<accession>A0A1C4ZTR3</accession>
<sequence length="68" mass="7492">MKFSAPAGTGTRVAYTLDTGYFGPTAAITTEITNLDVHGPYCTEPTGPGYVTIRDFRRRNRPAEHRCD</sequence>
<proteinExistence type="predicted"/>
<reference evidence="1 2" key="1">
    <citation type="submission" date="2016-06" db="EMBL/GenBank/DDBJ databases">
        <authorList>
            <person name="Kjaerup R.B."/>
            <person name="Dalgaard T.S."/>
            <person name="Juul-Madsen H.R."/>
        </authorList>
    </citation>
    <scope>NUCLEOTIDE SEQUENCE [LARGE SCALE GENOMIC DNA]</scope>
    <source>
        <strain evidence="1 2">DSM 43821</strain>
    </source>
</reference>
<dbReference type="AlphaFoldDB" id="A0A1C4ZTR3"/>
<name>A0A1C4ZTR3_9ACTN</name>
<protein>
    <submittedName>
        <fullName evidence="1">Uncharacterized protein</fullName>
    </submittedName>
</protein>